<dbReference type="EMBL" id="MU070011">
    <property type="protein sequence ID" value="KAF5830743.1"/>
    <property type="molecule type" value="Genomic_DNA"/>
</dbReference>
<comment type="caution">
    <text evidence="2">The sequence shown here is derived from an EMBL/GenBank/DDBJ whole genome shotgun (WGS) entry which is preliminary data.</text>
</comment>
<evidence type="ECO:0008006" key="4">
    <source>
        <dbReference type="Google" id="ProtNLM"/>
    </source>
</evidence>
<feature type="compositionally biased region" description="Polar residues" evidence="1">
    <location>
        <begin position="51"/>
        <end position="61"/>
    </location>
</feature>
<reference evidence="2" key="1">
    <citation type="submission" date="2017-08" db="EMBL/GenBank/DDBJ databases">
        <authorList>
            <person name="Polle J.E."/>
            <person name="Barry K."/>
            <person name="Cushman J."/>
            <person name="Schmutz J."/>
            <person name="Tran D."/>
            <person name="Hathwaick L.T."/>
            <person name="Yim W.C."/>
            <person name="Jenkins J."/>
            <person name="Mckie-Krisberg Z.M."/>
            <person name="Prochnik S."/>
            <person name="Lindquist E."/>
            <person name="Dockter R.B."/>
            <person name="Adam C."/>
            <person name="Molina H."/>
            <person name="Bunkerborg J."/>
            <person name="Jin E."/>
            <person name="Buchheim M."/>
            <person name="Magnuson J."/>
        </authorList>
    </citation>
    <scope>NUCLEOTIDE SEQUENCE</scope>
    <source>
        <strain evidence="2">CCAP 19/18</strain>
    </source>
</reference>
<evidence type="ECO:0000313" key="2">
    <source>
        <dbReference type="EMBL" id="KAF5830743.1"/>
    </source>
</evidence>
<dbReference type="Proteomes" id="UP000815325">
    <property type="component" value="Unassembled WGS sequence"/>
</dbReference>
<feature type="compositionally biased region" description="Basic and acidic residues" evidence="1">
    <location>
        <begin position="62"/>
        <end position="73"/>
    </location>
</feature>
<name>A0ABQ7G805_DUNSA</name>
<organism evidence="2 3">
    <name type="scientific">Dunaliella salina</name>
    <name type="common">Green alga</name>
    <name type="synonym">Protococcus salinus</name>
    <dbReference type="NCBI Taxonomy" id="3046"/>
    <lineage>
        <taxon>Eukaryota</taxon>
        <taxon>Viridiplantae</taxon>
        <taxon>Chlorophyta</taxon>
        <taxon>core chlorophytes</taxon>
        <taxon>Chlorophyceae</taxon>
        <taxon>CS clade</taxon>
        <taxon>Chlamydomonadales</taxon>
        <taxon>Dunaliellaceae</taxon>
        <taxon>Dunaliella</taxon>
    </lineage>
</organism>
<evidence type="ECO:0000256" key="1">
    <source>
        <dbReference type="SAM" id="MobiDB-lite"/>
    </source>
</evidence>
<proteinExistence type="predicted"/>
<protein>
    <recommendedName>
        <fullName evidence="4">Encoded protein</fullName>
    </recommendedName>
</protein>
<sequence length="81" mass="9147">MICGRCWQAQTGGKPDGDPKINPHYRYGGLWKNHHQQISGKNKVPKPQSCEVVNSSTQSHDASFHEEEDRALEVKLQSSCR</sequence>
<evidence type="ECO:0000313" key="3">
    <source>
        <dbReference type="Proteomes" id="UP000815325"/>
    </source>
</evidence>
<keyword evidence="3" id="KW-1185">Reference proteome</keyword>
<accession>A0ABQ7G805</accession>
<feature type="region of interest" description="Disordered" evidence="1">
    <location>
        <begin position="35"/>
        <end position="81"/>
    </location>
</feature>
<gene>
    <name evidence="2" type="ORF">DUNSADRAFT_14104</name>
</gene>